<dbReference type="InterPro" id="IPR036641">
    <property type="entry name" value="HPT_dom_sf"/>
</dbReference>
<dbReference type="SMART" id="SM00388">
    <property type="entry name" value="HisKA"/>
    <property type="match status" value="1"/>
</dbReference>
<dbReference type="SUPFAM" id="SSF47226">
    <property type="entry name" value="Histidine-containing phosphotransfer domain, HPT domain"/>
    <property type="match status" value="1"/>
</dbReference>
<dbReference type="PRINTS" id="PR00344">
    <property type="entry name" value="BCTRLSENSOR"/>
</dbReference>
<dbReference type="Gene3D" id="3.30.565.10">
    <property type="entry name" value="Histidine kinase-like ATPase, C-terminal domain"/>
    <property type="match status" value="1"/>
</dbReference>
<dbReference type="InterPro" id="IPR011006">
    <property type="entry name" value="CheY-like_superfamily"/>
</dbReference>
<dbReference type="CDD" id="cd00082">
    <property type="entry name" value="HisKA"/>
    <property type="match status" value="1"/>
</dbReference>
<dbReference type="Pfam" id="PF00072">
    <property type="entry name" value="Response_reg"/>
    <property type="match status" value="1"/>
</dbReference>
<dbReference type="InterPro" id="IPR004358">
    <property type="entry name" value="Sig_transdc_His_kin-like_C"/>
</dbReference>
<dbReference type="SUPFAM" id="SSF55785">
    <property type="entry name" value="PYP-like sensor domain (PAS domain)"/>
    <property type="match status" value="1"/>
</dbReference>
<dbReference type="InterPro" id="IPR001789">
    <property type="entry name" value="Sig_transdc_resp-reg_receiver"/>
</dbReference>
<dbReference type="InterPro" id="IPR003661">
    <property type="entry name" value="HisK_dim/P_dom"/>
</dbReference>
<protein>
    <recommendedName>
        <fullName evidence="2">histidine kinase</fullName>
        <ecNumber evidence="2">2.7.13.3</ecNumber>
    </recommendedName>
</protein>
<dbReference type="EC" id="2.7.13.3" evidence="2"/>
<dbReference type="Pfam" id="PF12860">
    <property type="entry name" value="PAS_7"/>
    <property type="match status" value="1"/>
</dbReference>
<dbReference type="InterPro" id="IPR003594">
    <property type="entry name" value="HATPase_dom"/>
</dbReference>
<dbReference type="SMART" id="SM00448">
    <property type="entry name" value="REC"/>
    <property type="match status" value="1"/>
</dbReference>
<evidence type="ECO:0000259" key="6">
    <source>
        <dbReference type="PROSITE" id="PS50109"/>
    </source>
</evidence>
<organism evidence="8 9">
    <name type="scientific">Sediminicoccus rosea</name>
    <dbReference type="NCBI Taxonomy" id="1225128"/>
    <lineage>
        <taxon>Bacteria</taxon>
        <taxon>Pseudomonadati</taxon>
        <taxon>Pseudomonadota</taxon>
        <taxon>Alphaproteobacteria</taxon>
        <taxon>Acetobacterales</taxon>
        <taxon>Roseomonadaceae</taxon>
        <taxon>Sediminicoccus</taxon>
    </lineage>
</organism>
<dbReference type="SUPFAM" id="SSF47384">
    <property type="entry name" value="Homodimeric domain of signal transducing histidine kinase"/>
    <property type="match status" value="1"/>
</dbReference>
<dbReference type="Gene3D" id="3.40.50.2300">
    <property type="match status" value="1"/>
</dbReference>
<evidence type="ECO:0000256" key="4">
    <source>
        <dbReference type="PROSITE-ProRule" id="PRU00169"/>
    </source>
</evidence>
<dbReference type="Pfam" id="PF02518">
    <property type="entry name" value="HATPase_c"/>
    <property type="match status" value="1"/>
</dbReference>
<comment type="catalytic activity">
    <reaction evidence="1">
        <text>ATP + protein L-histidine = ADP + protein N-phospho-L-histidine.</text>
        <dbReference type="EC" id="2.7.13.3"/>
    </reaction>
</comment>
<feature type="modified residue" description="4-aspartylphosphate" evidence="4">
    <location>
        <position position="738"/>
    </location>
</feature>
<dbReference type="PANTHER" id="PTHR45339:SF5">
    <property type="entry name" value="HISTIDINE KINASE"/>
    <property type="match status" value="1"/>
</dbReference>
<keyword evidence="5" id="KW-0472">Membrane</keyword>
<keyword evidence="5" id="KW-0812">Transmembrane</keyword>
<dbReference type="PROSITE" id="PS50109">
    <property type="entry name" value="HIS_KIN"/>
    <property type="match status" value="1"/>
</dbReference>
<dbReference type="PROSITE" id="PS50110">
    <property type="entry name" value="RESPONSE_REGULATORY"/>
    <property type="match status" value="1"/>
</dbReference>
<dbReference type="RefSeq" id="WP_318650733.1">
    <property type="nucleotide sequence ID" value="NZ_CP137852.1"/>
</dbReference>
<keyword evidence="9" id="KW-1185">Reference proteome</keyword>
<dbReference type="Pfam" id="PF00512">
    <property type="entry name" value="HisKA"/>
    <property type="match status" value="1"/>
</dbReference>
<accession>A0ABZ0PMI5</accession>
<gene>
    <name evidence="8" type="ORF">R9Z33_07755</name>
</gene>
<dbReference type="InterPro" id="IPR036890">
    <property type="entry name" value="HATPase_C_sf"/>
</dbReference>
<reference evidence="8 9" key="1">
    <citation type="submission" date="2023-11" db="EMBL/GenBank/DDBJ databases">
        <title>Arctic aerobic anoxygenic photoheterotroph Sediminicoccus rosea KRV36 adapts its photosynthesis to long days of polar summer.</title>
        <authorList>
            <person name="Tomasch J."/>
            <person name="Kopejtka K."/>
            <person name="Bily T."/>
            <person name="Gardiner A.T."/>
            <person name="Gardian Z."/>
            <person name="Shivaramu S."/>
            <person name="Koblizek M."/>
            <person name="Engelhardt F."/>
            <person name="Kaftan D."/>
        </authorList>
    </citation>
    <scope>NUCLEOTIDE SEQUENCE [LARGE SCALE GENOMIC DNA]</scope>
    <source>
        <strain evidence="8 9">R-30</strain>
    </source>
</reference>
<dbReference type="Gene3D" id="3.30.450.20">
    <property type="entry name" value="PAS domain"/>
    <property type="match status" value="2"/>
</dbReference>
<feature type="domain" description="Histidine kinase" evidence="6">
    <location>
        <begin position="444"/>
        <end position="665"/>
    </location>
</feature>
<dbReference type="InterPro" id="IPR035965">
    <property type="entry name" value="PAS-like_dom_sf"/>
</dbReference>
<dbReference type="SMART" id="SM00387">
    <property type="entry name" value="HATPase_c"/>
    <property type="match status" value="1"/>
</dbReference>
<dbReference type="Proteomes" id="UP001305521">
    <property type="component" value="Chromosome"/>
</dbReference>
<evidence type="ECO:0000256" key="1">
    <source>
        <dbReference type="ARBA" id="ARBA00000085"/>
    </source>
</evidence>
<dbReference type="InterPro" id="IPR005467">
    <property type="entry name" value="His_kinase_dom"/>
</dbReference>
<dbReference type="CDD" id="cd16922">
    <property type="entry name" value="HATPase_EvgS-ArcB-TorS-like"/>
    <property type="match status" value="1"/>
</dbReference>
<dbReference type="SUPFAM" id="SSF55874">
    <property type="entry name" value="ATPase domain of HSP90 chaperone/DNA topoisomerase II/histidine kinase"/>
    <property type="match status" value="1"/>
</dbReference>
<name>A0ABZ0PMI5_9PROT</name>
<sequence length="936" mass="101703">MTRSLRRTVLGAAVAILLVQALATGLMVERGRQEALAQAHQTVERIARAVEANINRHFTQVESLLFGLPVILGPARDGRFDANRASEVLQELNNQNLIYRDILVLDSTGQAVATALSVYRRRRLPGPTGPSFNESGLHEGGLRIGGPIRNPASREWGLFFAHPVNISGLPNATAMAEIPLANLSQLLASGGDAPGLRITLMRNDGLLLAALPHEEAQIATRPDPAAEPPVVALTRPTLYGNLTIRVTMTREAALAAWSSDRWPAILFSAAFGLLIITLAGLLSIMLRQRERTEGDRDRWRTTLANALDSMSDGFVLFGPDDRLVICNQRFREMYALSAPFIREGASFRDIMREGALRGQFPQLTGDIEAAIDEMVRWRRSKGPPLESLLPDGRWILITERMTPDGGTIGIRTDITELKRANEELARARDAAHAEDVAKGMFLARMSHELRTPLNSMLGFAQALMQDNNLGHTQRDQLRLLHDAGAHLRELVNRLLDLTKIEAGQLDLDLRPVMLRPLFEACVGLMAPDVDRKRLRLSLDLSPAMPEMVEADAMRLRQMLLNLLSNAVKFTPDGGRVDLRVRPLARHQQGLRIEVQDSGPGVPPDKRHLLFRDFAQISPHGESEGLGTGLGLAITARLAAAMGGAIGCDSEPGAGALFWLELPLRTLAERPLPEPAPAPPPPMPGMPGLLVLVADDLAPNRLVVQALLAPAGHRVEFVSSGAAAVTAVERHAFDIVLMDVHMPGMDGLEATRRIRALPAPKGTIPILGVTASTLPEEISACYEAGMDGHLAKPIDRDALLAAMQDLVAGHSWRSALPSMTAPRPEEPPLVNEATLRRSLADLGALAAHAMHDMVEEIREGCAVLAEPRIARDVTRMRQAAHMVMEPARSLGAERLTNGIDRLQRAIRAGQDVTPHLAALPEIVADTLPLLQRVAVSA</sequence>
<proteinExistence type="predicted"/>
<feature type="domain" description="Response regulatory" evidence="7">
    <location>
        <begin position="689"/>
        <end position="806"/>
    </location>
</feature>
<keyword evidence="3 4" id="KW-0597">Phosphoprotein</keyword>
<dbReference type="SUPFAM" id="SSF52172">
    <property type="entry name" value="CheY-like"/>
    <property type="match status" value="1"/>
</dbReference>
<evidence type="ECO:0000313" key="8">
    <source>
        <dbReference type="EMBL" id="WPB86765.1"/>
    </source>
</evidence>
<dbReference type="Gene3D" id="1.10.287.130">
    <property type="match status" value="1"/>
</dbReference>
<evidence type="ECO:0000256" key="3">
    <source>
        <dbReference type="ARBA" id="ARBA00022553"/>
    </source>
</evidence>
<dbReference type="EMBL" id="CP137852">
    <property type="protein sequence ID" value="WPB86765.1"/>
    <property type="molecule type" value="Genomic_DNA"/>
</dbReference>
<keyword evidence="5" id="KW-1133">Transmembrane helix</keyword>
<evidence type="ECO:0000259" key="7">
    <source>
        <dbReference type="PROSITE" id="PS50110"/>
    </source>
</evidence>
<evidence type="ECO:0000256" key="2">
    <source>
        <dbReference type="ARBA" id="ARBA00012438"/>
    </source>
</evidence>
<feature type="transmembrane region" description="Helical" evidence="5">
    <location>
        <begin position="262"/>
        <end position="286"/>
    </location>
</feature>
<evidence type="ECO:0000313" key="9">
    <source>
        <dbReference type="Proteomes" id="UP001305521"/>
    </source>
</evidence>
<dbReference type="PANTHER" id="PTHR45339">
    <property type="entry name" value="HYBRID SIGNAL TRANSDUCTION HISTIDINE KINASE J"/>
    <property type="match status" value="1"/>
</dbReference>
<evidence type="ECO:0000256" key="5">
    <source>
        <dbReference type="SAM" id="Phobius"/>
    </source>
</evidence>
<dbReference type="CDD" id="cd17546">
    <property type="entry name" value="REC_hyHK_CKI1_RcsC-like"/>
    <property type="match status" value="1"/>
</dbReference>
<dbReference type="InterPro" id="IPR036097">
    <property type="entry name" value="HisK_dim/P_sf"/>
</dbReference>